<dbReference type="Proteomes" id="UP000091956">
    <property type="component" value="Unassembled WGS sequence"/>
</dbReference>
<dbReference type="InterPro" id="IPR013083">
    <property type="entry name" value="Znf_RING/FYVE/PHD"/>
</dbReference>
<evidence type="ECO:0000259" key="5">
    <source>
        <dbReference type="PROSITE" id="PS50089"/>
    </source>
</evidence>
<reference evidence="7" key="2">
    <citation type="journal article" date="2018" name="Nat. Commun.">
        <title>Extreme sensitivity to ultraviolet light in the fungal pathogen causing white-nose syndrome of bats.</title>
        <authorList>
            <person name="Palmer J.M."/>
            <person name="Drees K.P."/>
            <person name="Foster J.T."/>
            <person name="Lindner D.L."/>
        </authorList>
    </citation>
    <scope>NUCLEOTIDE SEQUENCE [LARGE SCALE GENOMIC DNA]</scope>
    <source>
        <strain evidence="7">UAMH 10579</strain>
    </source>
</reference>
<dbReference type="EMBL" id="KV460207">
    <property type="protein sequence ID" value="OBU01111.1"/>
    <property type="molecule type" value="Genomic_DNA"/>
</dbReference>
<gene>
    <name evidence="6" type="ORF">VE01_00877</name>
</gene>
<evidence type="ECO:0000313" key="7">
    <source>
        <dbReference type="Proteomes" id="UP000091956"/>
    </source>
</evidence>
<sequence length="361" mass="42095">MLQVSTLNRTESPLGSGVYNEGNLLGKYRNQILSTETSSKAQRRAFKRLQQFLNSLFGKAAPANEIDGPYESCLSPLVKAERGGFVPICDVIRCFYETCGHIETKTSCHNYMGNIMKQPDRGINPRWIPCNRDVCDQSVIVTRCMPGSCVQCETQDDPTDPLRISFDADPTITRSDFNRNTIPSKEIERRTLDYRKRAADTQTRHRELSLRYDPNNLLYSEFSTKRFDRTARDFIEHYRQLRRHPGVVDPEQFYTEVRKQRAEEDKKGIKVEHRQYFSGGKFDETDLLCRLDPTDTRLAEEQCLICQDGFVPEARDPRMMPCEHIFHWACISQWYYRTSRTCPYCRRGYHVMTLPRFLPPP</sequence>
<reference evidence="6 7" key="1">
    <citation type="submission" date="2016-03" db="EMBL/GenBank/DDBJ databases">
        <title>Comparative genomics of Pseudogymnoascus destructans, the fungus causing white-nose syndrome of bats.</title>
        <authorList>
            <person name="Palmer J.M."/>
            <person name="Drees K.P."/>
            <person name="Foster J.T."/>
            <person name="Lindner D.L."/>
        </authorList>
    </citation>
    <scope>NUCLEOTIDE SEQUENCE [LARGE SCALE GENOMIC DNA]</scope>
    <source>
        <strain evidence="6 7">UAMH 10579</strain>
    </source>
</reference>
<dbReference type="OrthoDB" id="3437615at2759"/>
<accession>A0A2P2SW90</accession>
<dbReference type="AlphaFoldDB" id="A0A2P2SW90"/>
<dbReference type="STRING" id="342668.A0A2P2SW90"/>
<protein>
    <recommendedName>
        <fullName evidence="5">RING-type domain-containing protein</fullName>
    </recommendedName>
</protein>
<evidence type="ECO:0000256" key="1">
    <source>
        <dbReference type="ARBA" id="ARBA00022723"/>
    </source>
</evidence>
<feature type="domain" description="RING-type" evidence="5">
    <location>
        <begin position="303"/>
        <end position="346"/>
    </location>
</feature>
<organism evidence="6 7">
    <name type="scientific">Pseudogymnoascus verrucosus</name>
    <dbReference type="NCBI Taxonomy" id="342668"/>
    <lineage>
        <taxon>Eukaryota</taxon>
        <taxon>Fungi</taxon>
        <taxon>Dikarya</taxon>
        <taxon>Ascomycota</taxon>
        <taxon>Pezizomycotina</taxon>
        <taxon>Leotiomycetes</taxon>
        <taxon>Thelebolales</taxon>
        <taxon>Thelebolaceae</taxon>
        <taxon>Pseudogymnoascus</taxon>
    </lineage>
</organism>
<dbReference type="GeneID" id="28834263"/>
<dbReference type="Pfam" id="PF13639">
    <property type="entry name" value="zf-RING_2"/>
    <property type="match status" value="1"/>
</dbReference>
<dbReference type="SMART" id="SM00184">
    <property type="entry name" value="RING"/>
    <property type="match status" value="1"/>
</dbReference>
<dbReference type="GO" id="GO:0008270">
    <property type="term" value="F:zinc ion binding"/>
    <property type="evidence" value="ECO:0007669"/>
    <property type="project" value="UniProtKB-KW"/>
</dbReference>
<evidence type="ECO:0000313" key="6">
    <source>
        <dbReference type="EMBL" id="OBU01111.1"/>
    </source>
</evidence>
<keyword evidence="3" id="KW-0862">Zinc</keyword>
<proteinExistence type="predicted"/>
<evidence type="ECO:0000256" key="3">
    <source>
        <dbReference type="ARBA" id="ARBA00022833"/>
    </source>
</evidence>
<dbReference type="RefSeq" id="XP_018134843.1">
    <property type="nucleotide sequence ID" value="XM_018270405.1"/>
</dbReference>
<dbReference type="PROSITE" id="PS50089">
    <property type="entry name" value="ZF_RING_2"/>
    <property type="match status" value="1"/>
</dbReference>
<name>A0A2P2SW90_9PEZI</name>
<evidence type="ECO:0000256" key="2">
    <source>
        <dbReference type="ARBA" id="ARBA00022771"/>
    </source>
</evidence>
<keyword evidence="2 4" id="KW-0863">Zinc-finger</keyword>
<dbReference type="InterPro" id="IPR001841">
    <property type="entry name" value="Znf_RING"/>
</dbReference>
<evidence type="ECO:0000256" key="4">
    <source>
        <dbReference type="PROSITE-ProRule" id="PRU00175"/>
    </source>
</evidence>
<keyword evidence="1" id="KW-0479">Metal-binding</keyword>
<dbReference type="SUPFAM" id="SSF57850">
    <property type="entry name" value="RING/U-box"/>
    <property type="match status" value="1"/>
</dbReference>
<dbReference type="PANTHER" id="PTHR15710">
    <property type="entry name" value="E3 UBIQUITIN-PROTEIN LIGASE PRAJA"/>
    <property type="match status" value="1"/>
</dbReference>
<dbReference type="CDD" id="cd16448">
    <property type="entry name" value="RING-H2"/>
    <property type="match status" value="1"/>
</dbReference>
<keyword evidence="7" id="KW-1185">Reference proteome</keyword>
<dbReference type="Gene3D" id="3.30.40.10">
    <property type="entry name" value="Zinc/RING finger domain, C3HC4 (zinc finger)"/>
    <property type="match status" value="1"/>
</dbReference>